<dbReference type="OrthoDB" id="8596237at2"/>
<organism evidence="1 2">
    <name type="scientific">Stutzerimonas kirkiae</name>
    <dbReference type="NCBI Taxonomy" id="2211392"/>
    <lineage>
        <taxon>Bacteria</taxon>
        <taxon>Pseudomonadati</taxon>
        <taxon>Pseudomonadota</taxon>
        <taxon>Gammaproteobacteria</taxon>
        <taxon>Pseudomonadales</taxon>
        <taxon>Pseudomonadaceae</taxon>
        <taxon>Stutzerimonas</taxon>
    </lineage>
</organism>
<sequence>MAIHTEIYRPATTLLVAGLALLLPGCASWQRDAQGVPDASVIQLQRFGEHWVGVAPDCRALEQPARRQGEDRQRWRIAFGCATYGNLAASLARPQDLAQPLRYPGMHADAAALAVTRYRENKVEALRETASTEDLDN</sequence>
<dbReference type="EMBL" id="QJUP01000020">
    <property type="protein sequence ID" value="TBU93531.1"/>
    <property type="molecule type" value="Genomic_DNA"/>
</dbReference>
<reference evidence="1 2" key="1">
    <citation type="submission" date="2018-06" db="EMBL/GenBank/DDBJ databases">
        <title>Three novel Pseudomonas species isolated from symptomatic oak.</title>
        <authorList>
            <person name="Bueno-Gonzalez V."/>
            <person name="Brady C."/>
        </authorList>
    </citation>
    <scope>NUCLEOTIDE SEQUENCE [LARGE SCALE GENOMIC DNA]</scope>
    <source>
        <strain evidence="1 2">P17C</strain>
    </source>
</reference>
<dbReference type="Proteomes" id="UP000292639">
    <property type="component" value="Unassembled WGS sequence"/>
</dbReference>
<evidence type="ECO:0000313" key="1">
    <source>
        <dbReference type="EMBL" id="TBU93531.1"/>
    </source>
</evidence>
<comment type="caution">
    <text evidence="1">The sequence shown here is derived from an EMBL/GenBank/DDBJ whole genome shotgun (WGS) entry which is preliminary data.</text>
</comment>
<dbReference type="AlphaFoldDB" id="A0A4Q9R441"/>
<protein>
    <submittedName>
        <fullName evidence="1">Uncharacterized protein</fullName>
    </submittedName>
</protein>
<keyword evidence="2" id="KW-1185">Reference proteome</keyword>
<gene>
    <name evidence="1" type="ORF">DNJ96_13915</name>
</gene>
<dbReference type="RefSeq" id="WP_131184859.1">
    <property type="nucleotide sequence ID" value="NZ_QJUO01000018.1"/>
</dbReference>
<proteinExistence type="predicted"/>
<name>A0A4Q9R441_9GAMM</name>
<evidence type="ECO:0000313" key="2">
    <source>
        <dbReference type="Proteomes" id="UP000292639"/>
    </source>
</evidence>
<accession>A0A4Q9R441</accession>